<feature type="compositionally biased region" description="Polar residues" evidence="1">
    <location>
        <begin position="1"/>
        <end position="17"/>
    </location>
</feature>
<protein>
    <submittedName>
        <fullName evidence="2">Phage capsid protein</fullName>
    </submittedName>
</protein>
<gene>
    <name evidence="2" type="ORF">DD924_07890</name>
</gene>
<comment type="caution">
    <text evidence="2">The sequence shown here is derived from an EMBL/GenBank/DDBJ whole genome shotgun (WGS) entry which is preliminary data.</text>
</comment>
<evidence type="ECO:0000313" key="3">
    <source>
        <dbReference type="Proteomes" id="UP000246351"/>
    </source>
</evidence>
<dbReference type="AlphaFoldDB" id="A0A317ZAK4"/>
<feature type="region of interest" description="Disordered" evidence="1">
    <location>
        <begin position="1"/>
        <end position="36"/>
    </location>
</feature>
<evidence type="ECO:0000313" key="2">
    <source>
        <dbReference type="EMBL" id="PWZ98477.1"/>
    </source>
</evidence>
<dbReference type="EMBL" id="QEIV01000693">
    <property type="protein sequence ID" value="PWZ98477.1"/>
    <property type="molecule type" value="Genomic_DNA"/>
</dbReference>
<dbReference type="Proteomes" id="UP000246351">
    <property type="component" value="Unassembled WGS sequence"/>
</dbReference>
<feature type="compositionally biased region" description="Basic and acidic residues" evidence="1">
    <location>
        <begin position="23"/>
        <end position="36"/>
    </location>
</feature>
<sequence>NQEVQRQLESKATQNHVVGNHVEAPKTDEAWKTFLN</sequence>
<accession>A0A317ZAK4</accession>
<name>A0A317ZAK4_STAPS</name>
<dbReference type="STRING" id="937773.SPSINT_1480"/>
<feature type="non-terminal residue" evidence="2">
    <location>
        <position position="1"/>
    </location>
</feature>
<reference evidence="2 3" key="1">
    <citation type="journal article" date="2018" name="Vet. Microbiol.">
        <title>Clonal diversity and geographic distribution of methicillin-resistant Staphylococcus pseudintermedius from Australian animals: Discovery of novel sequence types.</title>
        <authorList>
            <person name="Worthing K.A."/>
            <person name="Abraham S."/>
            <person name="Coombs G.W."/>
            <person name="Pang S."/>
            <person name="Saputra S."/>
            <person name="Jordan D."/>
            <person name="Trott D.J."/>
            <person name="Norris J.M."/>
        </authorList>
    </citation>
    <scope>NUCLEOTIDE SEQUENCE [LARGE SCALE GENOMIC DNA]</scope>
    <source>
        <strain evidence="2 3">ST71 3</strain>
    </source>
</reference>
<proteinExistence type="predicted"/>
<evidence type="ECO:0000256" key="1">
    <source>
        <dbReference type="SAM" id="MobiDB-lite"/>
    </source>
</evidence>
<organism evidence="2 3">
    <name type="scientific">Staphylococcus pseudintermedius</name>
    <dbReference type="NCBI Taxonomy" id="283734"/>
    <lineage>
        <taxon>Bacteria</taxon>
        <taxon>Bacillati</taxon>
        <taxon>Bacillota</taxon>
        <taxon>Bacilli</taxon>
        <taxon>Bacillales</taxon>
        <taxon>Staphylococcaceae</taxon>
        <taxon>Staphylococcus</taxon>
        <taxon>Staphylococcus intermedius group</taxon>
    </lineage>
</organism>